<comment type="caution">
    <text evidence="1">The sequence shown here is derived from an EMBL/GenBank/DDBJ whole genome shotgun (WGS) entry which is preliminary data.</text>
</comment>
<sequence length="154" mass="17394">MASSPPPPIKTSPTKNLYFNPYSGGIHTILFTIKNTGPSPIDFRISSSTTTITFAPKEGTISGKNETRIEVTTNTNFAARSPEMFTIDWINSFNLNKKNNFTTSQFRGTKNINIIFNAENKFYCNGPFNQKQTLYQYSQPSALQCCYESIKYRS</sequence>
<evidence type="ECO:0000313" key="2">
    <source>
        <dbReference type="Proteomes" id="UP001497535"/>
    </source>
</evidence>
<keyword evidence="2" id="KW-1185">Reference proteome</keyword>
<accession>A0ACB0ZU24</accession>
<dbReference type="Proteomes" id="UP001497535">
    <property type="component" value="Unassembled WGS sequence"/>
</dbReference>
<proteinExistence type="predicted"/>
<name>A0ACB0ZU24_MELEN</name>
<evidence type="ECO:0000313" key="1">
    <source>
        <dbReference type="EMBL" id="CAK5082488.1"/>
    </source>
</evidence>
<protein>
    <submittedName>
        <fullName evidence="1">Uncharacterized protein</fullName>
    </submittedName>
</protein>
<dbReference type="EMBL" id="CAVMJV010000047">
    <property type="protein sequence ID" value="CAK5082488.1"/>
    <property type="molecule type" value="Genomic_DNA"/>
</dbReference>
<reference evidence="1" key="1">
    <citation type="submission" date="2023-11" db="EMBL/GenBank/DDBJ databases">
        <authorList>
            <person name="Poullet M."/>
        </authorList>
    </citation>
    <scope>NUCLEOTIDE SEQUENCE</scope>
    <source>
        <strain evidence="1">E1834</strain>
    </source>
</reference>
<organism evidence="1 2">
    <name type="scientific">Meloidogyne enterolobii</name>
    <name type="common">Root-knot nematode worm</name>
    <name type="synonym">Meloidogyne mayaguensis</name>
    <dbReference type="NCBI Taxonomy" id="390850"/>
    <lineage>
        <taxon>Eukaryota</taxon>
        <taxon>Metazoa</taxon>
        <taxon>Ecdysozoa</taxon>
        <taxon>Nematoda</taxon>
        <taxon>Chromadorea</taxon>
        <taxon>Rhabditida</taxon>
        <taxon>Tylenchina</taxon>
        <taxon>Tylenchomorpha</taxon>
        <taxon>Tylenchoidea</taxon>
        <taxon>Meloidogynidae</taxon>
        <taxon>Meloidogyninae</taxon>
        <taxon>Meloidogyne</taxon>
    </lineage>
</organism>
<gene>
    <name evidence="1" type="ORF">MENTE1834_LOCUS29777</name>
</gene>